<feature type="transmembrane region" description="Helical" evidence="1">
    <location>
        <begin position="36"/>
        <end position="59"/>
    </location>
</feature>
<evidence type="ECO:0000256" key="1">
    <source>
        <dbReference type="SAM" id="Phobius"/>
    </source>
</evidence>
<protein>
    <submittedName>
        <fullName evidence="2">Uncharacterized protein</fullName>
    </submittedName>
</protein>
<sequence>MPILLMLAPVVIGVVVAMLVIRLWPRPVPNLPRRVTTLAVVGIGLALVIEFVVLVSGSWPFQSIGHAAPFEWLSGIPGRWQFVAPLLGGVVASVLLSVPAPAQARRDGAALARRTPFTFVTFPWLITTAVLVAVAILLAVAGGLASQPGEDGHYTMWMQDAGLGDVGRLIYGWAFSGPSLVLLLLLAITTLVGLALIARPPLADSTEEDVAIRRARSHTLLAATCGAALIHVGAVLIFFAYTANLSTGVPVGEALVPVYPPFAVLAPVFLGLGIGAIIVGFVLWFRLLIEQLTAASRAREDNATHAH</sequence>
<dbReference type="EMBL" id="JAROKN010000015">
    <property type="protein sequence ID" value="MDF9277757.1"/>
    <property type="molecule type" value="Genomic_DNA"/>
</dbReference>
<dbReference type="RefSeq" id="WP_277358278.1">
    <property type="nucleotide sequence ID" value="NZ_JAROKN010000015.1"/>
</dbReference>
<organism evidence="2 3">
    <name type="scientific">Arthrobacter vasquezii</name>
    <dbReference type="NCBI Taxonomy" id="2977629"/>
    <lineage>
        <taxon>Bacteria</taxon>
        <taxon>Bacillati</taxon>
        <taxon>Actinomycetota</taxon>
        <taxon>Actinomycetes</taxon>
        <taxon>Micrococcales</taxon>
        <taxon>Micrococcaceae</taxon>
        <taxon>Arthrobacter</taxon>
    </lineage>
</organism>
<feature type="transmembrane region" description="Helical" evidence="1">
    <location>
        <begin position="79"/>
        <end position="98"/>
    </location>
</feature>
<evidence type="ECO:0000313" key="2">
    <source>
        <dbReference type="EMBL" id="MDF9277757.1"/>
    </source>
</evidence>
<feature type="transmembrane region" description="Helical" evidence="1">
    <location>
        <begin position="219"/>
        <end position="242"/>
    </location>
</feature>
<proteinExistence type="predicted"/>
<keyword evidence="3" id="KW-1185">Reference proteome</keyword>
<gene>
    <name evidence="2" type="ORF">P4U43_08140</name>
</gene>
<accession>A0ABT6CUK6</accession>
<feature type="transmembrane region" description="Helical" evidence="1">
    <location>
        <begin position="6"/>
        <end position="24"/>
    </location>
</feature>
<keyword evidence="1" id="KW-0812">Transmembrane</keyword>
<keyword evidence="1" id="KW-0472">Membrane</keyword>
<dbReference type="Proteomes" id="UP001220456">
    <property type="component" value="Unassembled WGS sequence"/>
</dbReference>
<evidence type="ECO:0000313" key="3">
    <source>
        <dbReference type="Proteomes" id="UP001220456"/>
    </source>
</evidence>
<feature type="transmembrane region" description="Helical" evidence="1">
    <location>
        <begin position="170"/>
        <end position="198"/>
    </location>
</feature>
<name>A0ABT6CUK6_9MICC</name>
<reference evidence="2 3" key="1">
    <citation type="journal article" date="2023" name="Int. J. Syst. Evol. Microbiol.">
        <title>Arthrobacter vasquezii sp. nov., isolated from a soil sample from Union Glacier, Antarctica.</title>
        <authorList>
            <person name="Valenzuela-Ibaceta F."/>
            <person name="Carrasco V."/>
            <person name="Lagos-Moraga S."/>
            <person name="Dietz-Vargas C."/>
            <person name="Navarro C.A."/>
            <person name="Perez-Donoso J.M."/>
        </authorList>
    </citation>
    <scope>NUCLEOTIDE SEQUENCE [LARGE SCALE GENOMIC DNA]</scope>
    <source>
        <strain evidence="2 3">EH-1B-1</strain>
    </source>
</reference>
<feature type="transmembrane region" description="Helical" evidence="1">
    <location>
        <begin position="119"/>
        <end position="145"/>
    </location>
</feature>
<feature type="transmembrane region" description="Helical" evidence="1">
    <location>
        <begin position="262"/>
        <end position="289"/>
    </location>
</feature>
<keyword evidence="1" id="KW-1133">Transmembrane helix</keyword>
<comment type="caution">
    <text evidence="2">The sequence shown here is derived from an EMBL/GenBank/DDBJ whole genome shotgun (WGS) entry which is preliminary data.</text>
</comment>